<dbReference type="Proteomes" id="UP000321891">
    <property type="component" value="Unassembled WGS sequence"/>
</dbReference>
<dbReference type="InterPro" id="IPR021874">
    <property type="entry name" value="Phage_Mu_Gp27"/>
</dbReference>
<organism evidence="1 3">
    <name type="scientific">Acetobacter cibinongensis</name>
    <dbReference type="NCBI Taxonomy" id="146475"/>
    <lineage>
        <taxon>Bacteria</taxon>
        <taxon>Pseudomonadati</taxon>
        <taxon>Pseudomonadota</taxon>
        <taxon>Alphaproteobacteria</taxon>
        <taxon>Acetobacterales</taxon>
        <taxon>Acetobacteraceae</taxon>
        <taxon>Acetobacter</taxon>
    </lineage>
</organism>
<accession>A0A0D6N3F3</accession>
<dbReference type="STRING" id="1231339.Abci_009_008"/>
<accession>A0A6N3SRM0</accession>
<sequence>MAHRPSTVDKLPQAIRDEIQKLRGAGYSIDEVLAALRELHSADISRSALGRHFKRMEDVGREMRQSKDMAEMLVRQLGDEPESRIVQANIQLMHSTLMRLFVGDSDAIKEIKENPQALMMLSKALDHLTRSSKTDADFIAKVEARVEARIRAENEERLKEVVKEKGLTAETAKMIRARILGQKQ</sequence>
<reference evidence="2 4" key="2">
    <citation type="submission" date="2019-07" db="EMBL/GenBank/DDBJ databases">
        <title>Whole genome shotgun sequence of Acetobacter cibinongensis NBRC 16605.</title>
        <authorList>
            <person name="Hosoyama A."/>
            <person name="Uohara A."/>
            <person name="Ohji S."/>
            <person name="Ichikawa N."/>
        </authorList>
    </citation>
    <scope>NUCLEOTIDE SEQUENCE [LARGE SCALE GENOMIC DNA]</scope>
    <source>
        <strain evidence="2 4">NBRC 16605</strain>
    </source>
</reference>
<evidence type="ECO:0000313" key="2">
    <source>
        <dbReference type="EMBL" id="GEL60055.1"/>
    </source>
</evidence>
<name>A0A0D6N3F3_9PROT</name>
<keyword evidence="4" id="KW-1185">Reference proteome</keyword>
<evidence type="ECO:0000313" key="3">
    <source>
        <dbReference type="Proteomes" id="UP000032671"/>
    </source>
</evidence>
<comment type="caution">
    <text evidence="1">The sequence shown here is derived from an EMBL/GenBank/DDBJ whole genome shotgun (WGS) entry which is preliminary data.</text>
</comment>
<dbReference type="EMBL" id="BAMV01000009">
    <property type="protein sequence ID" value="GAN60103.1"/>
    <property type="molecule type" value="Genomic_DNA"/>
</dbReference>
<dbReference type="AlphaFoldDB" id="A0A0D6N3F3"/>
<reference evidence="1 3" key="1">
    <citation type="submission" date="2012-11" db="EMBL/GenBank/DDBJ databases">
        <title>Whole genome sequence of Acetobacter cibinongensis 4H-1.</title>
        <authorList>
            <person name="Azuma Y."/>
            <person name="Higashiura N."/>
            <person name="Hirakawa H."/>
            <person name="Matsushita K."/>
        </authorList>
    </citation>
    <scope>NUCLEOTIDE SEQUENCE [LARGE SCALE GENOMIC DNA]</scope>
    <source>
        <strain evidence="1 3">4H-1</strain>
    </source>
</reference>
<evidence type="ECO:0000313" key="1">
    <source>
        <dbReference type="EMBL" id="GAN60103.1"/>
    </source>
</evidence>
<protein>
    <submittedName>
        <fullName evidence="1">Mu-like prophage FluMu protein</fullName>
    </submittedName>
</protein>
<dbReference type="EMBL" id="BJVU01000020">
    <property type="protein sequence ID" value="GEL60055.1"/>
    <property type="molecule type" value="Genomic_DNA"/>
</dbReference>
<evidence type="ECO:0000313" key="4">
    <source>
        <dbReference type="Proteomes" id="UP000321891"/>
    </source>
</evidence>
<dbReference type="Proteomes" id="UP000032671">
    <property type="component" value="Unassembled WGS sequence"/>
</dbReference>
<dbReference type="RefSeq" id="WP_048838187.1">
    <property type="nucleotide sequence ID" value="NZ_BAMV01000009.1"/>
</dbReference>
<proteinExistence type="predicted"/>
<gene>
    <name evidence="1" type="ORF">Abci_009_008</name>
    <name evidence="2" type="ORF">ACI01nite_26570</name>
</gene>
<dbReference type="Pfam" id="PF11985">
    <property type="entry name" value="Phage_Mu_Gp27"/>
    <property type="match status" value="1"/>
</dbReference>